<feature type="non-terminal residue" evidence="1">
    <location>
        <position position="1"/>
    </location>
</feature>
<evidence type="ECO:0000313" key="2">
    <source>
        <dbReference type="Proteomes" id="UP000028821"/>
    </source>
</evidence>
<evidence type="ECO:0000313" key="1">
    <source>
        <dbReference type="EMBL" id="KFH05513.1"/>
    </source>
</evidence>
<comment type="caution">
    <text evidence="1">The sequence shown here is derived from an EMBL/GenBank/DDBJ whole genome shotgun (WGS) entry which is preliminary data.</text>
</comment>
<keyword evidence="1" id="KW-0808">Transferase</keyword>
<accession>A0A086PYT1</accession>
<dbReference type="Proteomes" id="UP000028821">
    <property type="component" value="Unassembled WGS sequence"/>
</dbReference>
<dbReference type="AlphaFoldDB" id="A0A086PYT1"/>
<sequence length="37" mass="4103">DVCWKRGEGEGEVLLGIGDDGYLNMWDLRVSPAPVVR</sequence>
<gene>
    <name evidence="1" type="ORF">TGMAS_264820B</name>
</gene>
<protein>
    <submittedName>
        <fullName evidence="1">RbAp48</fullName>
        <ecNumber evidence="1">2.3.1.48</ecNumber>
    </submittedName>
</protein>
<dbReference type="VEuPathDB" id="ToxoDB:TGMAS_264820B"/>
<name>A0A086PYT1_TOXGO</name>
<feature type="non-terminal residue" evidence="1">
    <location>
        <position position="37"/>
    </location>
</feature>
<dbReference type="EMBL" id="AEXC02002393">
    <property type="protein sequence ID" value="KFH05513.1"/>
    <property type="molecule type" value="Genomic_DNA"/>
</dbReference>
<organism evidence="1 2">
    <name type="scientific">Toxoplasma gondii MAS</name>
    <dbReference type="NCBI Taxonomy" id="943118"/>
    <lineage>
        <taxon>Eukaryota</taxon>
        <taxon>Sar</taxon>
        <taxon>Alveolata</taxon>
        <taxon>Apicomplexa</taxon>
        <taxon>Conoidasida</taxon>
        <taxon>Coccidia</taxon>
        <taxon>Eucoccidiorida</taxon>
        <taxon>Eimeriorina</taxon>
        <taxon>Sarcocystidae</taxon>
        <taxon>Toxoplasma</taxon>
    </lineage>
</organism>
<proteinExistence type="predicted"/>
<dbReference type="GO" id="GO:0061733">
    <property type="term" value="F:protein-lysine-acetyltransferase activity"/>
    <property type="evidence" value="ECO:0007669"/>
    <property type="project" value="UniProtKB-EC"/>
</dbReference>
<keyword evidence="1" id="KW-0012">Acyltransferase</keyword>
<dbReference type="EC" id="2.3.1.48" evidence="1"/>
<reference evidence="1 2" key="1">
    <citation type="submission" date="2014-04" db="EMBL/GenBank/DDBJ databases">
        <authorList>
            <person name="Sibley D."/>
            <person name="Venepally P."/>
            <person name="Karamycheva S."/>
            <person name="Hadjithomas M."/>
            <person name="Khan A."/>
            <person name="Brunk B."/>
            <person name="Roos D."/>
            <person name="Caler E."/>
            <person name="Lorenzi H."/>
        </authorList>
    </citation>
    <scope>NUCLEOTIDE SEQUENCE [LARGE SCALE GENOMIC DNA]</scope>
    <source>
        <strain evidence="1 2">MAS</strain>
    </source>
</reference>